<keyword evidence="1" id="KW-0812">Transmembrane</keyword>
<evidence type="ECO:0008006" key="4">
    <source>
        <dbReference type="Google" id="ProtNLM"/>
    </source>
</evidence>
<organism evidence="2 3">
    <name type="scientific">Hymenobacter jeongseonensis</name>
    <dbReference type="NCBI Taxonomy" id="2791027"/>
    <lineage>
        <taxon>Bacteria</taxon>
        <taxon>Pseudomonadati</taxon>
        <taxon>Bacteroidota</taxon>
        <taxon>Cytophagia</taxon>
        <taxon>Cytophagales</taxon>
        <taxon>Hymenobacteraceae</taxon>
        <taxon>Hymenobacter</taxon>
    </lineage>
</organism>
<evidence type="ECO:0000313" key="2">
    <source>
        <dbReference type="EMBL" id="MBF9235836.1"/>
    </source>
</evidence>
<feature type="transmembrane region" description="Helical" evidence="1">
    <location>
        <begin position="7"/>
        <end position="29"/>
    </location>
</feature>
<keyword evidence="3" id="KW-1185">Reference proteome</keyword>
<feature type="transmembrane region" description="Helical" evidence="1">
    <location>
        <begin position="178"/>
        <end position="211"/>
    </location>
</feature>
<feature type="transmembrane region" description="Helical" evidence="1">
    <location>
        <begin position="311"/>
        <end position="328"/>
    </location>
</feature>
<dbReference type="Proteomes" id="UP000597617">
    <property type="component" value="Unassembled WGS sequence"/>
</dbReference>
<comment type="caution">
    <text evidence="2">The sequence shown here is derived from an EMBL/GenBank/DDBJ whole genome shotgun (WGS) entry which is preliminary data.</text>
</comment>
<feature type="transmembrane region" description="Helical" evidence="1">
    <location>
        <begin position="369"/>
        <end position="387"/>
    </location>
</feature>
<keyword evidence="1" id="KW-0472">Membrane</keyword>
<feature type="transmembrane region" description="Helical" evidence="1">
    <location>
        <begin position="223"/>
        <end position="241"/>
    </location>
</feature>
<keyword evidence="1" id="KW-1133">Transmembrane helix</keyword>
<feature type="transmembrane region" description="Helical" evidence="1">
    <location>
        <begin position="127"/>
        <end position="146"/>
    </location>
</feature>
<evidence type="ECO:0000313" key="3">
    <source>
        <dbReference type="Proteomes" id="UP000597617"/>
    </source>
</evidence>
<evidence type="ECO:0000256" key="1">
    <source>
        <dbReference type="SAM" id="Phobius"/>
    </source>
</evidence>
<accession>A0ABS0IBV3</accession>
<gene>
    <name evidence="2" type="ORF">I2I05_00360</name>
</gene>
<name>A0ABS0IBV3_9BACT</name>
<feature type="transmembrane region" description="Helical" evidence="1">
    <location>
        <begin position="287"/>
        <end position="304"/>
    </location>
</feature>
<sequence>MLKLSRPYHVAAAVLLAIAAACLFGPYLWMLPEGTHVWPQTDRLSLAVNFYDFEFDFWHPRTSSLESIGGITGVEFPIQPYLAALGGLIFGRDNIVAVFRGLDVAMAVLGFWYLFRIVFERTGNFAAGLLPGAFLLTAPTYAFYAGSTLPDPFSLSLTFAGYYYWLRYFDTSNRFADLLWALAVLILAALIKTTCALHLGAVAGITLLYAFLEPNRFTHWQRLQFLGTLGVGLALLIGFYLHNTHLNEEYQSQQFLAVPKPAEGVETWHEYLRVVKETWWFEYLTRTQYRILLVCSVVCVALVYRSWRLHLRLLMLLLATLAIAFLFYQLMGAQLAVHDYYVICSFLPPVVLAVVMALVLVAPLVRRPWLRYAFSGGLLVLSGYLVHSSFGQLAGRMSDDHPPVSIGYTHRWMRGGADLLAKAGVPQKALVLVLEDYSPNMALVFFDRRGRNMATYLPDTKLGAIVEYMSAFGLEYVIMKQKAYQRLQPERAALLENFAPVVEQQVVVLRRLHPEQRAW</sequence>
<feature type="transmembrane region" description="Helical" evidence="1">
    <location>
        <begin position="340"/>
        <end position="362"/>
    </location>
</feature>
<proteinExistence type="predicted"/>
<reference evidence="2 3" key="1">
    <citation type="submission" date="2020-11" db="EMBL/GenBank/DDBJ databases">
        <authorList>
            <person name="Kim M.K."/>
        </authorList>
    </citation>
    <scope>NUCLEOTIDE SEQUENCE [LARGE SCALE GENOMIC DNA]</scope>
    <source>
        <strain evidence="2 3">BT683</strain>
    </source>
</reference>
<protein>
    <recommendedName>
        <fullName evidence="4">Glycosyltransferase RgtA/B/C/D-like domain-containing protein</fullName>
    </recommendedName>
</protein>
<dbReference type="EMBL" id="JADQDQ010000001">
    <property type="protein sequence ID" value="MBF9235836.1"/>
    <property type="molecule type" value="Genomic_DNA"/>
</dbReference>
<dbReference type="PROSITE" id="PS51257">
    <property type="entry name" value="PROKAR_LIPOPROTEIN"/>
    <property type="match status" value="1"/>
</dbReference>
<dbReference type="RefSeq" id="WP_196280237.1">
    <property type="nucleotide sequence ID" value="NZ_JADQDQ010000001.1"/>
</dbReference>
<feature type="transmembrane region" description="Helical" evidence="1">
    <location>
        <begin position="95"/>
        <end position="115"/>
    </location>
</feature>